<name>A0A171KWH3_9BURK</name>
<evidence type="ECO:0000313" key="7">
    <source>
        <dbReference type="EMBL" id="KKO73240.1"/>
    </source>
</evidence>
<dbReference type="EMBL" id="SGWZ01000001">
    <property type="protein sequence ID" value="RZS73476.1"/>
    <property type="molecule type" value="Genomic_DNA"/>
</dbReference>
<dbReference type="SMART" id="SM00345">
    <property type="entry name" value="HTH_GNTR"/>
    <property type="match status" value="1"/>
</dbReference>
<keyword evidence="5" id="KW-0804">Transcription</keyword>
<keyword evidence="3" id="KW-0805">Transcription regulation</keyword>
<evidence type="ECO:0000256" key="5">
    <source>
        <dbReference type="ARBA" id="ARBA00023163"/>
    </source>
</evidence>
<dbReference type="AlphaFoldDB" id="A0A171KWH3"/>
<evidence type="ECO:0000256" key="3">
    <source>
        <dbReference type="ARBA" id="ARBA00023015"/>
    </source>
</evidence>
<dbReference type="Gene3D" id="3.90.1150.10">
    <property type="entry name" value="Aspartate Aminotransferase, domain 1"/>
    <property type="match status" value="1"/>
</dbReference>
<evidence type="ECO:0000256" key="1">
    <source>
        <dbReference type="ARBA" id="ARBA00005384"/>
    </source>
</evidence>
<dbReference type="GO" id="GO:0030170">
    <property type="term" value="F:pyridoxal phosphate binding"/>
    <property type="evidence" value="ECO:0007669"/>
    <property type="project" value="InterPro"/>
</dbReference>
<dbReference type="InterPro" id="IPR051446">
    <property type="entry name" value="HTH_trans_reg/aminotransferase"/>
</dbReference>
<dbReference type="SUPFAM" id="SSF53383">
    <property type="entry name" value="PLP-dependent transferases"/>
    <property type="match status" value="1"/>
</dbReference>
<dbReference type="Proteomes" id="UP000078084">
    <property type="component" value="Unassembled WGS sequence"/>
</dbReference>
<dbReference type="InterPro" id="IPR015424">
    <property type="entry name" value="PyrdxlP-dep_Trfase"/>
</dbReference>
<sequence>MTMTLEQAETPVFSWRLARNSSVPLAQQLADKVAEQIGQRALRVGARLPSIRDMAALAAVSRFTVVEAYELLVAHGLIQSRRGAGFYVQAPALSADSAQAPAMPSARAGLDVSWLLRSMFQEAPAGDVLPGSSGMLPPAWTDPDMLSAAMRRLGRLPTGYLLHYGVPEGYLPLRQQVARILQRDGVELNPASNLMTTGGVTHALGLVTRYLARPGDTVLVEDPSWFVGFANIAAQGIRPIGVPRSVRGLDLARLEELAQVHKPRFFLCNSVVHNPTGNVMTARMAHEILRLAERYDFMVVEDDTYGDLSSGTPVRLAALDSFKRVILVGGFSKLMAANLRVGYLAAAPEHVAALCDLKMLSGLSSPEMGERLVYSVLAGGQYRRHVLRAREKTDTARRVSHERLRALGLGPGDLPDAGLFLWTDCGVDAERLAMAAADQGLLLAPGSLFSPAQQPSTHIRFSISLMQDEKAWPRLSHALAVARG</sequence>
<organism evidence="7 9">
    <name type="scientific">Kerstersia gyiorum</name>
    <dbReference type="NCBI Taxonomy" id="206506"/>
    <lineage>
        <taxon>Bacteria</taxon>
        <taxon>Pseudomonadati</taxon>
        <taxon>Pseudomonadota</taxon>
        <taxon>Betaproteobacteria</taxon>
        <taxon>Burkholderiales</taxon>
        <taxon>Alcaligenaceae</taxon>
        <taxon>Kerstersia</taxon>
    </lineage>
</organism>
<dbReference type="GO" id="GO:0003677">
    <property type="term" value="F:DNA binding"/>
    <property type="evidence" value="ECO:0007669"/>
    <property type="project" value="UniProtKB-KW"/>
</dbReference>
<dbReference type="InterPro" id="IPR015421">
    <property type="entry name" value="PyrdxlP-dep_Trfase_major"/>
</dbReference>
<keyword evidence="9" id="KW-1185">Reference proteome</keyword>
<dbReference type="InterPro" id="IPR036390">
    <property type="entry name" value="WH_DNA-bd_sf"/>
</dbReference>
<evidence type="ECO:0000313" key="9">
    <source>
        <dbReference type="Proteomes" id="UP000078084"/>
    </source>
</evidence>
<dbReference type="PANTHER" id="PTHR46577:SF2">
    <property type="entry name" value="TRANSCRIPTIONAL REGULATORY PROTEIN"/>
    <property type="match status" value="1"/>
</dbReference>
<evidence type="ECO:0000256" key="4">
    <source>
        <dbReference type="ARBA" id="ARBA00023125"/>
    </source>
</evidence>
<gene>
    <name evidence="7" type="ORF">AAV32_02890</name>
    <name evidence="8" type="ORF">EV679_0668</name>
</gene>
<dbReference type="Proteomes" id="UP000292039">
    <property type="component" value="Unassembled WGS sequence"/>
</dbReference>
<dbReference type="InterPro" id="IPR000524">
    <property type="entry name" value="Tscrpt_reg_HTH_GntR"/>
</dbReference>
<keyword evidence="4" id="KW-0238">DNA-binding</keyword>
<dbReference type="InterPro" id="IPR036388">
    <property type="entry name" value="WH-like_DNA-bd_sf"/>
</dbReference>
<proteinExistence type="inferred from homology"/>
<dbReference type="PANTHER" id="PTHR46577">
    <property type="entry name" value="HTH-TYPE TRANSCRIPTIONAL REGULATORY PROTEIN GABR"/>
    <property type="match status" value="1"/>
</dbReference>
<reference evidence="8 10" key="2">
    <citation type="submission" date="2019-02" db="EMBL/GenBank/DDBJ databases">
        <title>Genomic Encyclopedia of Type Strains, Phase IV (KMG-IV): sequencing the most valuable type-strain genomes for metagenomic binning, comparative biology and taxonomic classification.</title>
        <authorList>
            <person name="Goeker M."/>
        </authorList>
    </citation>
    <scope>NUCLEOTIDE SEQUENCE [LARGE SCALE GENOMIC DNA]</scope>
    <source>
        <strain evidence="8 10">DSM 16618</strain>
    </source>
</reference>
<evidence type="ECO:0000256" key="2">
    <source>
        <dbReference type="ARBA" id="ARBA00022898"/>
    </source>
</evidence>
<protein>
    <submittedName>
        <fullName evidence="7">GntR family transcriptional regulator</fullName>
    </submittedName>
</protein>
<dbReference type="Pfam" id="PF00155">
    <property type="entry name" value="Aminotran_1_2"/>
    <property type="match status" value="1"/>
</dbReference>
<accession>A0A171KWH3</accession>
<dbReference type="InterPro" id="IPR004839">
    <property type="entry name" value="Aminotransferase_I/II_large"/>
</dbReference>
<dbReference type="Pfam" id="PF00392">
    <property type="entry name" value="GntR"/>
    <property type="match status" value="1"/>
</dbReference>
<dbReference type="EMBL" id="LBNE01000001">
    <property type="protein sequence ID" value="KKO73240.1"/>
    <property type="molecule type" value="Genomic_DNA"/>
</dbReference>
<dbReference type="Gene3D" id="3.40.640.10">
    <property type="entry name" value="Type I PLP-dependent aspartate aminotransferase-like (Major domain)"/>
    <property type="match status" value="1"/>
</dbReference>
<dbReference type="InterPro" id="IPR015422">
    <property type="entry name" value="PyrdxlP-dep_Trfase_small"/>
</dbReference>
<dbReference type="CDD" id="cd00609">
    <property type="entry name" value="AAT_like"/>
    <property type="match status" value="1"/>
</dbReference>
<dbReference type="CDD" id="cd07377">
    <property type="entry name" value="WHTH_GntR"/>
    <property type="match status" value="1"/>
</dbReference>
<comment type="caution">
    <text evidence="7">The sequence shown here is derived from an EMBL/GenBank/DDBJ whole genome shotgun (WGS) entry which is preliminary data.</text>
</comment>
<dbReference type="PROSITE" id="PS50949">
    <property type="entry name" value="HTH_GNTR"/>
    <property type="match status" value="1"/>
</dbReference>
<evidence type="ECO:0000313" key="10">
    <source>
        <dbReference type="Proteomes" id="UP000292039"/>
    </source>
</evidence>
<dbReference type="SUPFAM" id="SSF46785">
    <property type="entry name" value="Winged helix' DNA-binding domain"/>
    <property type="match status" value="1"/>
</dbReference>
<dbReference type="STRING" id="206506.AAV32_02890"/>
<feature type="domain" description="HTH gntR-type" evidence="6">
    <location>
        <begin position="23"/>
        <end position="91"/>
    </location>
</feature>
<evidence type="ECO:0000313" key="8">
    <source>
        <dbReference type="EMBL" id="RZS73476.1"/>
    </source>
</evidence>
<evidence type="ECO:0000259" key="6">
    <source>
        <dbReference type="PROSITE" id="PS50949"/>
    </source>
</evidence>
<dbReference type="GO" id="GO:0003700">
    <property type="term" value="F:DNA-binding transcription factor activity"/>
    <property type="evidence" value="ECO:0007669"/>
    <property type="project" value="InterPro"/>
</dbReference>
<comment type="similarity">
    <text evidence="1">In the C-terminal section; belongs to the class-I pyridoxal-phosphate-dependent aminotransferase family.</text>
</comment>
<reference evidence="7 9" key="1">
    <citation type="submission" date="2015-04" db="EMBL/GenBank/DDBJ databases">
        <title>Genome sequence of Kerstersia gyiorum CG1.</title>
        <authorList>
            <person name="Greninger A.L."/>
            <person name="Kozyreva V."/>
            <person name="Chaturvedi V."/>
        </authorList>
    </citation>
    <scope>NUCLEOTIDE SEQUENCE [LARGE SCALE GENOMIC DNA]</scope>
    <source>
        <strain evidence="7 9">CG1</strain>
    </source>
</reference>
<dbReference type="Gene3D" id="1.10.10.10">
    <property type="entry name" value="Winged helix-like DNA-binding domain superfamily/Winged helix DNA-binding domain"/>
    <property type="match status" value="1"/>
</dbReference>
<keyword evidence="2" id="KW-0663">Pyridoxal phosphate</keyword>